<keyword evidence="2" id="KW-1185">Reference proteome</keyword>
<evidence type="ECO:0000313" key="2">
    <source>
        <dbReference type="Proteomes" id="UP000288216"/>
    </source>
</evidence>
<accession>A0A401Q1J2</accession>
<evidence type="ECO:0000313" key="1">
    <source>
        <dbReference type="EMBL" id="GCB79255.1"/>
    </source>
</evidence>
<comment type="caution">
    <text evidence="1">The sequence shown here is derived from an EMBL/GenBank/DDBJ whole genome shotgun (WGS) entry which is preliminary data.</text>
</comment>
<organism evidence="1 2">
    <name type="scientific">Scyliorhinus torazame</name>
    <name type="common">Cloudy catshark</name>
    <name type="synonym">Catulus torazame</name>
    <dbReference type="NCBI Taxonomy" id="75743"/>
    <lineage>
        <taxon>Eukaryota</taxon>
        <taxon>Metazoa</taxon>
        <taxon>Chordata</taxon>
        <taxon>Craniata</taxon>
        <taxon>Vertebrata</taxon>
        <taxon>Chondrichthyes</taxon>
        <taxon>Elasmobranchii</taxon>
        <taxon>Galeomorphii</taxon>
        <taxon>Galeoidea</taxon>
        <taxon>Carcharhiniformes</taxon>
        <taxon>Scyliorhinidae</taxon>
        <taxon>Scyliorhinus</taxon>
    </lineage>
</organism>
<dbReference type="Proteomes" id="UP000288216">
    <property type="component" value="Unassembled WGS sequence"/>
</dbReference>
<dbReference type="EMBL" id="BFAA01015962">
    <property type="protein sequence ID" value="GCB79255.1"/>
    <property type="molecule type" value="Genomic_DNA"/>
</dbReference>
<reference evidence="1 2" key="1">
    <citation type="journal article" date="2018" name="Nat. Ecol. Evol.">
        <title>Shark genomes provide insights into elasmobranch evolution and the origin of vertebrates.</title>
        <authorList>
            <person name="Hara Y"/>
            <person name="Yamaguchi K"/>
            <person name="Onimaru K"/>
            <person name="Kadota M"/>
            <person name="Koyanagi M"/>
            <person name="Keeley SD"/>
            <person name="Tatsumi K"/>
            <person name="Tanaka K"/>
            <person name="Motone F"/>
            <person name="Kageyama Y"/>
            <person name="Nozu R"/>
            <person name="Adachi N"/>
            <person name="Nishimura O"/>
            <person name="Nakagawa R"/>
            <person name="Tanegashima C"/>
            <person name="Kiyatake I"/>
            <person name="Matsumoto R"/>
            <person name="Murakumo K"/>
            <person name="Nishida K"/>
            <person name="Terakita A"/>
            <person name="Kuratani S"/>
            <person name="Sato K"/>
            <person name="Hyodo S Kuraku.S."/>
        </authorList>
    </citation>
    <scope>NUCLEOTIDE SEQUENCE [LARGE SCALE GENOMIC DNA]</scope>
</reference>
<protein>
    <submittedName>
        <fullName evidence="1">Uncharacterized protein</fullName>
    </submittedName>
</protein>
<sequence length="45" mass="5112">SFPALGNWLTVQYKKLFSRLFVPFHCGRLPFGVEVIPAILSCPDF</sequence>
<dbReference type="AlphaFoldDB" id="A0A401Q1J2"/>
<proteinExistence type="predicted"/>
<feature type="non-terminal residue" evidence="1">
    <location>
        <position position="1"/>
    </location>
</feature>
<name>A0A401Q1J2_SCYTO</name>
<gene>
    <name evidence="1" type="ORF">scyTo_0020189</name>
</gene>